<sequence>MLTGAVARLEHYRGYLQRLDPVGNARLFRASNTEVIARLGRYIEQWRARIVTDWERILMMEQARELHGCLVGTMLDLGAPIDALAASEMARARAFADLMTGRDAAPALTPARMTALLAEYDRPIVEYFRFEDRLIIFVADPDGTVETVDSQVDGPALTALTEELQHWFRVTKVDDLRVRDLFRALGEILWDPIAHLLPEDPETVVTLVPHDALLSVPFHALRDADGKYLVERHATTVLPAASILPPLLARRTSGEKPSRICALVDPEPMPAGYRRLPILRNGFRVVSELFAEAEIYRGAEATDVALLDGVSRRPGVLCLASHAEALPADPMASFVALASGKLTADVVHTLDLPVPLVVLAACETGSGQVTGDGVIGLSRAFLSAGPVAVLMTLWPVIERDSLRLLRRFHDVHLNTPLGTAQALRAAQCSMVAASPQSWAAFTLFGLPQ</sequence>
<proteinExistence type="predicted"/>
<name>A0A5M3WA27_9ACTN</name>
<accession>A0A5M3WA27</accession>
<reference evidence="2 3" key="1">
    <citation type="submission" date="2019-10" db="EMBL/GenBank/DDBJ databases">
        <title>Whole genome shotgun sequence of Acrocarpospora corrugata NBRC 13972.</title>
        <authorList>
            <person name="Ichikawa N."/>
            <person name="Kimura A."/>
            <person name="Kitahashi Y."/>
            <person name="Komaki H."/>
            <person name="Oguchi A."/>
        </authorList>
    </citation>
    <scope>NUCLEOTIDE SEQUENCE [LARGE SCALE GENOMIC DNA]</scope>
    <source>
        <strain evidence="2 3">NBRC 13972</strain>
    </source>
</reference>
<organism evidence="2 3">
    <name type="scientific">Acrocarpospora corrugata</name>
    <dbReference type="NCBI Taxonomy" id="35763"/>
    <lineage>
        <taxon>Bacteria</taxon>
        <taxon>Bacillati</taxon>
        <taxon>Actinomycetota</taxon>
        <taxon>Actinomycetes</taxon>
        <taxon>Streptosporangiales</taxon>
        <taxon>Streptosporangiaceae</taxon>
        <taxon>Acrocarpospora</taxon>
    </lineage>
</organism>
<feature type="domain" description="CHAT" evidence="1">
    <location>
        <begin position="181"/>
        <end position="445"/>
    </location>
</feature>
<evidence type="ECO:0000313" key="2">
    <source>
        <dbReference type="EMBL" id="GES05209.1"/>
    </source>
</evidence>
<dbReference type="Proteomes" id="UP000334990">
    <property type="component" value="Unassembled WGS sequence"/>
</dbReference>
<dbReference type="AlphaFoldDB" id="A0A5M3WA27"/>
<dbReference type="Pfam" id="PF12770">
    <property type="entry name" value="CHAT"/>
    <property type="match status" value="1"/>
</dbReference>
<comment type="caution">
    <text evidence="2">The sequence shown here is derived from an EMBL/GenBank/DDBJ whole genome shotgun (WGS) entry which is preliminary data.</text>
</comment>
<evidence type="ECO:0000313" key="3">
    <source>
        <dbReference type="Proteomes" id="UP000334990"/>
    </source>
</evidence>
<dbReference type="InterPro" id="IPR024983">
    <property type="entry name" value="CHAT_dom"/>
</dbReference>
<keyword evidence="3" id="KW-1185">Reference proteome</keyword>
<protein>
    <recommendedName>
        <fullName evidence="1">CHAT domain-containing protein</fullName>
    </recommendedName>
</protein>
<gene>
    <name evidence="2" type="ORF">Acor_72770</name>
</gene>
<evidence type="ECO:0000259" key="1">
    <source>
        <dbReference type="Pfam" id="PF12770"/>
    </source>
</evidence>
<dbReference type="PANTHER" id="PTHR10098:SF108">
    <property type="entry name" value="TETRATRICOPEPTIDE REPEAT PROTEIN 28"/>
    <property type="match status" value="1"/>
</dbReference>
<dbReference type="EMBL" id="BLAD01000095">
    <property type="protein sequence ID" value="GES05209.1"/>
    <property type="molecule type" value="Genomic_DNA"/>
</dbReference>
<dbReference type="PANTHER" id="PTHR10098">
    <property type="entry name" value="RAPSYN-RELATED"/>
    <property type="match status" value="1"/>
</dbReference>